<feature type="region of interest" description="Disordered" evidence="2">
    <location>
        <begin position="1"/>
        <end position="22"/>
    </location>
</feature>
<keyword evidence="5" id="KW-1185">Reference proteome</keyword>
<evidence type="ECO:0000313" key="5">
    <source>
        <dbReference type="Proteomes" id="UP001629113"/>
    </source>
</evidence>
<sequence>MANPYEVEHNIQEAPRAPSRRPDMSTFFSQVNQISRSATSTNAHAQPTGVEMAAAARLLVEQFSTLRATSSSAENVALLDVLMQAAAEGMHAPPDEVEGVPASFLDELERVDRRELVAAQKSQKNNDSCPICAEKFLDDPYPLVVRLPCHPDHWFDLDCVGPWLTLKGTCPLDRKDLRKRKVVVEKRKEEEEEEDYDDMYA</sequence>
<dbReference type="Pfam" id="PF13639">
    <property type="entry name" value="zf-RING_2"/>
    <property type="match status" value="1"/>
</dbReference>
<keyword evidence="1" id="KW-0863">Zinc-finger</keyword>
<protein>
    <submittedName>
        <fullName evidence="4">Zinc finger domain-containing ring-type protein</fullName>
    </submittedName>
</protein>
<dbReference type="PROSITE" id="PS50089">
    <property type="entry name" value="ZF_RING_2"/>
    <property type="match status" value="1"/>
</dbReference>
<dbReference type="EMBL" id="JBFCZG010000006">
    <property type="protein sequence ID" value="KAL3421433.1"/>
    <property type="molecule type" value="Genomic_DNA"/>
</dbReference>
<comment type="caution">
    <text evidence="4">The sequence shown here is derived from an EMBL/GenBank/DDBJ whole genome shotgun (WGS) entry which is preliminary data.</text>
</comment>
<keyword evidence="1" id="KW-0479">Metal-binding</keyword>
<organism evidence="4 5">
    <name type="scientific">Phlyctema vagabunda</name>
    <dbReference type="NCBI Taxonomy" id="108571"/>
    <lineage>
        <taxon>Eukaryota</taxon>
        <taxon>Fungi</taxon>
        <taxon>Dikarya</taxon>
        <taxon>Ascomycota</taxon>
        <taxon>Pezizomycotina</taxon>
        <taxon>Leotiomycetes</taxon>
        <taxon>Helotiales</taxon>
        <taxon>Dermateaceae</taxon>
        <taxon>Phlyctema</taxon>
    </lineage>
</organism>
<dbReference type="InterPro" id="IPR013083">
    <property type="entry name" value="Znf_RING/FYVE/PHD"/>
</dbReference>
<dbReference type="SUPFAM" id="SSF57850">
    <property type="entry name" value="RING/U-box"/>
    <property type="match status" value="1"/>
</dbReference>
<proteinExistence type="predicted"/>
<feature type="domain" description="RING-type" evidence="3">
    <location>
        <begin position="129"/>
        <end position="174"/>
    </location>
</feature>
<accession>A0ABR4PDR4</accession>
<dbReference type="Proteomes" id="UP001629113">
    <property type="component" value="Unassembled WGS sequence"/>
</dbReference>
<reference evidence="4 5" key="1">
    <citation type="submission" date="2024-06" db="EMBL/GenBank/DDBJ databases">
        <title>Complete genome of Phlyctema vagabunda strain 19-DSS-EL-015.</title>
        <authorList>
            <person name="Fiorenzani C."/>
        </authorList>
    </citation>
    <scope>NUCLEOTIDE SEQUENCE [LARGE SCALE GENOMIC DNA]</scope>
    <source>
        <strain evidence="4 5">19-DSS-EL-015</strain>
    </source>
</reference>
<keyword evidence="1" id="KW-0862">Zinc</keyword>
<dbReference type="InterPro" id="IPR001841">
    <property type="entry name" value="Znf_RING"/>
</dbReference>
<evidence type="ECO:0000259" key="3">
    <source>
        <dbReference type="PROSITE" id="PS50089"/>
    </source>
</evidence>
<evidence type="ECO:0000313" key="4">
    <source>
        <dbReference type="EMBL" id="KAL3421433.1"/>
    </source>
</evidence>
<name>A0ABR4PDR4_9HELO</name>
<dbReference type="Gene3D" id="3.30.40.10">
    <property type="entry name" value="Zinc/RING finger domain, C3HC4 (zinc finger)"/>
    <property type="match status" value="1"/>
</dbReference>
<evidence type="ECO:0000256" key="1">
    <source>
        <dbReference type="PROSITE-ProRule" id="PRU00175"/>
    </source>
</evidence>
<evidence type="ECO:0000256" key="2">
    <source>
        <dbReference type="SAM" id="MobiDB-lite"/>
    </source>
</evidence>
<feature type="compositionally biased region" description="Basic and acidic residues" evidence="2">
    <location>
        <begin position="1"/>
        <end position="11"/>
    </location>
</feature>
<gene>
    <name evidence="4" type="ORF">PVAG01_07878</name>
</gene>